<evidence type="ECO:0000313" key="3">
    <source>
        <dbReference type="Proteomes" id="UP000799757"/>
    </source>
</evidence>
<sequence length="260" mass="27100">MAVSGRTTGGGGGGAVMEGGEFQALDMGAVDAKVFDDVEAEEGAGGGEIGELKGMRFGDGVTVVVDRDVAKEGDETGEGKNVKMDRSAIETAVNDGAMSKVKKAVLTQDTSIVTTTTTELYPSWDPTGLVSYRPIPTFRHSSAAPTSTSEDNQDTITTDSATLLSVIATFATPPTTVPSETQTTSEMQTTSEYSGITKLITSFTTKPPTTTYIIAPGATNLGDDPKGGGPHTRTTAIACMSAFIGVAITGFIIWYFCFYQ</sequence>
<dbReference type="Proteomes" id="UP000799757">
    <property type="component" value="Unassembled WGS sequence"/>
</dbReference>
<evidence type="ECO:0000256" key="1">
    <source>
        <dbReference type="SAM" id="Phobius"/>
    </source>
</evidence>
<evidence type="ECO:0000313" key="2">
    <source>
        <dbReference type="EMBL" id="KAF2789935.1"/>
    </source>
</evidence>
<dbReference type="AlphaFoldDB" id="A0A6A6X198"/>
<accession>A0A6A6X198</accession>
<keyword evidence="1" id="KW-0812">Transmembrane</keyword>
<feature type="transmembrane region" description="Helical" evidence="1">
    <location>
        <begin position="235"/>
        <end position="258"/>
    </location>
</feature>
<reference evidence="2" key="1">
    <citation type="journal article" date="2020" name="Stud. Mycol.">
        <title>101 Dothideomycetes genomes: a test case for predicting lifestyles and emergence of pathogens.</title>
        <authorList>
            <person name="Haridas S."/>
            <person name="Albert R."/>
            <person name="Binder M."/>
            <person name="Bloem J."/>
            <person name="Labutti K."/>
            <person name="Salamov A."/>
            <person name="Andreopoulos B."/>
            <person name="Baker S."/>
            <person name="Barry K."/>
            <person name="Bills G."/>
            <person name="Bluhm B."/>
            <person name="Cannon C."/>
            <person name="Castanera R."/>
            <person name="Culley D."/>
            <person name="Daum C."/>
            <person name="Ezra D."/>
            <person name="Gonzalez J."/>
            <person name="Henrissat B."/>
            <person name="Kuo A."/>
            <person name="Liang C."/>
            <person name="Lipzen A."/>
            <person name="Lutzoni F."/>
            <person name="Magnuson J."/>
            <person name="Mondo S."/>
            <person name="Nolan M."/>
            <person name="Ohm R."/>
            <person name="Pangilinan J."/>
            <person name="Park H.-J."/>
            <person name="Ramirez L."/>
            <person name="Alfaro M."/>
            <person name="Sun H."/>
            <person name="Tritt A."/>
            <person name="Yoshinaga Y."/>
            <person name="Zwiers L.-H."/>
            <person name="Turgeon B."/>
            <person name="Goodwin S."/>
            <person name="Spatafora J."/>
            <person name="Crous P."/>
            <person name="Grigoriev I."/>
        </authorList>
    </citation>
    <scope>NUCLEOTIDE SEQUENCE</scope>
    <source>
        <strain evidence="2">CBS 109.77</strain>
    </source>
</reference>
<protein>
    <submittedName>
        <fullName evidence="2">Uncharacterized protein</fullName>
    </submittedName>
</protein>
<gene>
    <name evidence="2" type="ORF">K505DRAFT_420165</name>
</gene>
<keyword evidence="1" id="KW-1133">Transmembrane helix</keyword>
<name>A0A6A6X198_9PLEO</name>
<organism evidence="2 3">
    <name type="scientific">Melanomma pulvis-pyrius CBS 109.77</name>
    <dbReference type="NCBI Taxonomy" id="1314802"/>
    <lineage>
        <taxon>Eukaryota</taxon>
        <taxon>Fungi</taxon>
        <taxon>Dikarya</taxon>
        <taxon>Ascomycota</taxon>
        <taxon>Pezizomycotina</taxon>
        <taxon>Dothideomycetes</taxon>
        <taxon>Pleosporomycetidae</taxon>
        <taxon>Pleosporales</taxon>
        <taxon>Melanommataceae</taxon>
        <taxon>Melanomma</taxon>
    </lineage>
</organism>
<proteinExistence type="predicted"/>
<keyword evidence="3" id="KW-1185">Reference proteome</keyword>
<keyword evidence="1" id="KW-0472">Membrane</keyword>
<dbReference type="EMBL" id="MU002104">
    <property type="protein sequence ID" value="KAF2789935.1"/>
    <property type="molecule type" value="Genomic_DNA"/>
</dbReference>